<dbReference type="EMBL" id="FONT01000001">
    <property type="protein sequence ID" value="SFE32951.1"/>
    <property type="molecule type" value="Genomic_DNA"/>
</dbReference>
<dbReference type="InterPro" id="IPR029063">
    <property type="entry name" value="SAM-dependent_MTases_sf"/>
</dbReference>
<keyword evidence="1 4" id="KW-0489">Methyltransferase</keyword>
<dbReference type="RefSeq" id="WP_091656492.1">
    <property type="nucleotide sequence ID" value="NZ_FONT01000001.1"/>
</dbReference>
<accession>A0A1I1ZMP3</accession>
<dbReference type="Proteomes" id="UP000199516">
    <property type="component" value="Unassembled WGS sequence"/>
</dbReference>
<evidence type="ECO:0000256" key="1">
    <source>
        <dbReference type="ARBA" id="ARBA00022603"/>
    </source>
</evidence>
<evidence type="ECO:0000313" key="5">
    <source>
        <dbReference type="Proteomes" id="UP000199516"/>
    </source>
</evidence>
<dbReference type="Gene3D" id="2.20.25.110">
    <property type="entry name" value="S-adenosyl-L-methionine-dependent methyltransferases"/>
    <property type="match status" value="1"/>
</dbReference>
<sequence>MKAWFEEHFQDDYLRVYDHRDEEKAANELTEIMKYMPLEPGMKAVDLCCGNGRHARWLARRGLHVTGVDLSPALLKKAIELTAGLPVQYMRADIRDVPLLQEYEAAFNLFTSFGYFSSDSENELVFTRASEGLKHNGWFLFDYLNPDYVKQNLVPKDVTEKNGLTIVQERQIKDDYVYKHITLEENDSKREYVERVKLYTQDTLIQMLERNHLYVRHLFGNYNASPFHREHSPRQIFICQKEV</sequence>
<dbReference type="STRING" id="930128.SAMN05192532_101334"/>
<name>A0A1I1ZMP3_9BACI</name>
<dbReference type="GO" id="GO:0008168">
    <property type="term" value="F:methyltransferase activity"/>
    <property type="evidence" value="ECO:0007669"/>
    <property type="project" value="UniProtKB-KW"/>
</dbReference>
<dbReference type="OrthoDB" id="9811589at2"/>
<dbReference type="CDD" id="cd02440">
    <property type="entry name" value="AdoMet_MTases"/>
    <property type="match status" value="1"/>
</dbReference>
<dbReference type="Gene3D" id="3.40.50.150">
    <property type="entry name" value="Vaccinia Virus protein VP39"/>
    <property type="match status" value="1"/>
</dbReference>
<dbReference type="Pfam" id="PF13649">
    <property type="entry name" value="Methyltransf_25"/>
    <property type="match status" value="1"/>
</dbReference>
<protein>
    <submittedName>
        <fullName evidence="4">Methyltransferase domain-containing protein</fullName>
    </submittedName>
</protein>
<dbReference type="AlphaFoldDB" id="A0A1I1ZMP3"/>
<evidence type="ECO:0000256" key="2">
    <source>
        <dbReference type="ARBA" id="ARBA00022679"/>
    </source>
</evidence>
<organism evidence="4 5">
    <name type="scientific">Alteribacillus iranensis</name>
    <dbReference type="NCBI Taxonomy" id="930128"/>
    <lineage>
        <taxon>Bacteria</taxon>
        <taxon>Bacillati</taxon>
        <taxon>Bacillota</taxon>
        <taxon>Bacilli</taxon>
        <taxon>Bacillales</taxon>
        <taxon>Bacillaceae</taxon>
        <taxon>Alteribacillus</taxon>
    </lineage>
</organism>
<keyword evidence="2 4" id="KW-0808">Transferase</keyword>
<reference evidence="4 5" key="1">
    <citation type="submission" date="2016-10" db="EMBL/GenBank/DDBJ databases">
        <authorList>
            <person name="de Groot N.N."/>
        </authorList>
    </citation>
    <scope>NUCLEOTIDE SEQUENCE [LARGE SCALE GENOMIC DNA]</scope>
    <source>
        <strain evidence="4 5">DSM 23995</strain>
    </source>
</reference>
<evidence type="ECO:0000259" key="3">
    <source>
        <dbReference type="Pfam" id="PF13649"/>
    </source>
</evidence>
<evidence type="ECO:0000313" key="4">
    <source>
        <dbReference type="EMBL" id="SFE32951.1"/>
    </source>
</evidence>
<dbReference type="PANTHER" id="PTHR43861">
    <property type="entry name" value="TRANS-ACONITATE 2-METHYLTRANSFERASE-RELATED"/>
    <property type="match status" value="1"/>
</dbReference>
<dbReference type="InterPro" id="IPR041698">
    <property type="entry name" value="Methyltransf_25"/>
</dbReference>
<proteinExistence type="predicted"/>
<dbReference type="GO" id="GO:0032259">
    <property type="term" value="P:methylation"/>
    <property type="evidence" value="ECO:0007669"/>
    <property type="project" value="UniProtKB-KW"/>
</dbReference>
<dbReference type="PANTHER" id="PTHR43861:SF1">
    <property type="entry name" value="TRANS-ACONITATE 2-METHYLTRANSFERASE"/>
    <property type="match status" value="1"/>
</dbReference>
<feature type="domain" description="Methyltransferase" evidence="3">
    <location>
        <begin position="45"/>
        <end position="137"/>
    </location>
</feature>
<dbReference type="SUPFAM" id="SSF53335">
    <property type="entry name" value="S-adenosyl-L-methionine-dependent methyltransferases"/>
    <property type="match status" value="1"/>
</dbReference>
<gene>
    <name evidence="4" type="ORF">SAMN05192532_101334</name>
</gene>
<keyword evidence="5" id="KW-1185">Reference proteome</keyword>